<evidence type="ECO:0000256" key="1">
    <source>
        <dbReference type="PROSITE-ProRule" id="PRU00464"/>
    </source>
</evidence>
<protein>
    <submittedName>
        <fullName evidence="3">HIT family protein</fullName>
        <ecNumber evidence="3">2.1.1.-</ecNumber>
    </submittedName>
</protein>
<dbReference type="Gene3D" id="3.30.428.10">
    <property type="entry name" value="HIT-like"/>
    <property type="match status" value="1"/>
</dbReference>
<dbReference type="SUPFAM" id="SSF54197">
    <property type="entry name" value="HIT-like"/>
    <property type="match status" value="1"/>
</dbReference>
<keyword evidence="3" id="KW-0489">Methyltransferase</keyword>
<comment type="caution">
    <text evidence="1">Lacks conserved residue(s) required for the propagation of feature annotation.</text>
</comment>
<name>A0ABW5DAF1_9BACT</name>
<evidence type="ECO:0000313" key="3">
    <source>
        <dbReference type="EMBL" id="MFD2258103.1"/>
    </source>
</evidence>
<dbReference type="InterPro" id="IPR036265">
    <property type="entry name" value="HIT-like_sf"/>
</dbReference>
<keyword evidence="3" id="KW-0808">Transferase</keyword>
<evidence type="ECO:0000313" key="4">
    <source>
        <dbReference type="Proteomes" id="UP001597375"/>
    </source>
</evidence>
<sequence>MITTNFTLNDRLESGGYEISRVSGCRILLKNEANFPWFIIVPEVPEGIEDLHQLDEKTYSEVTSLLRRISIFVQEYFKPEKLNVACIGNIVRQMHIHVVARNLSDPAWPGVVWACDEKRKYTQDEAQAIVSAARAALGD</sequence>
<feature type="domain" description="HIT" evidence="2">
    <location>
        <begin position="39"/>
        <end position="108"/>
    </location>
</feature>
<dbReference type="GO" id="GO:0032259">
    <property type="term" value="P:methylation"/>
    <property type="evidence" value="ECO:0007669"/>
    <property type="project" value="UniProtKB-KW"/>
</dbReference>
<organism evidence="3 4">
    <name type="scientific">Luteolibacter algae</name>
    <dbReference type="NCBI Taxonomy" id="454151"/>
    <lineage>
        <taxon>Bacteria</taxon>
        <taxon>Pseudomonadati</taxon>
        <taxon>Verrucomicrobiota</taxon>
        <taxon>Verrucomicrobiia</taxon>
        <taxon>Verrucomicrobiales</taxon>
        <taxon>Verrucomicrobiaceae</taxon>
        <taxon>Luteolibacter</taxon>
    </lineage>
</organism>
<comment type="caution">
    <text evidence="3">The sequence shown here is derived from an EMBL/GenBank/DDBJ whole genome shotgun (WGS) entry which is preliminary data.</text>
</comment>
<dbReference type="RefSeq" id="WP_386821545.1">
    <property type="nucleotide sequence ID" value="NZ_JBHUIT010000034.1"/>
</dbReference>
<proteinExistence type="predicted"/>
<reference evidence="4" key="1">
    <citation type="journal article" date="2019" name="Int. J. Syst. Evol. Microbiol.">
        <title>The Global Catalogue of Microorganisms (GCM) 10K type strain sequencing project: providing services to taxonomists for standard genome sequencing and annotation.</title>
        <authorList>
            <consortium name="The Broad Institute Genomics Platform"/>
            <consortium name="The Broad Institute Genome Sequencing Center for Infectious Disease"/>
            <person name="Wu L."/>
            <person name="Ma J."/>
        </authorList>
    </citation>
    <scope>NUCLEOTIDE SEQUENCE [LARGE SCALE GENOMIC DNA]</scope>
    <source>
        <strain evidence="4">CGMCC 4.7106</strain>
    </source>
</reference>
<evidence type="ECO:0000259" key="2">
    <source>
        <dbReference type="PROSITE" id="PS51084"/>
    </source>
</evidence>
<dbReference type="EMBL" id="JBHUIT010000034">
    <property type="protein sequence ID" value="MFD2258103.1"/>
    <property type="molecule type" value="Genomic_DNA"/>
</dbReference>
<accession>A0ABW5DAF1</accession>
<dbReference type="PROSITE" id="PS51084">
    <property type="entry name" value="HIT_2"/>
    <property type="match status" value="1"/>
</dbReference>
<dbReference type="PIRSF" id="PIRSF000714">
    <property type="entry name" value="HIT"/>
    <property type="match status" value="1"/>
</dbReference>
<keyword evidence="4" id="KW-1185">Reference proteome</keyword>
<gene>
    <name evidence="3" type="ORF">ACFSSA_15590</name>
</gene>
<dbReference type="Proteomes" id="UP001597375">
    <property type="component" value="Unassembled WGS sequence"/>
</dbReference>
<dbReference type="EC" id="2.1.1.-" evidence="3"/>
<dbReference type="InterPro" id="IPR026026">
    <property type="entry name" value="HIT_Hint"/>
</dbReference>
<dbReference type="GO" id="GO:0008168">
    <property type="term" value="F:methyltransferase activity"/>
    <property type="evidence" value="ECO:0007669"/>
    <property type="project" value="UniProtKB-KW"/>
</dbReference>
<dbReference type="InterPro" id="IPR011146">
    <property type="entry name" value="HIT-like"/>
</dbReference>
<dbReference type="Pfam" id="PF01230">
    <property type="entry name" value="HIT"/>
    <property type="match status" value="1"/>
</dbReference>